<dbReference type="InterPro" id="IPR051401">
    <property type="entry name" value="GtrA_CellWall_Glycosyl"/>
</dbReference>
<feature type="domain" description="GtrA/DPMS transmembrane" evidence="7">
    <location>
        <begin position="14"/>
        <end position="143"/>
    </location>
</feature>
<feature type="transmembrane region" description="Helical" evidence="6">
    <location>
        <begin position="50"/>
        <end position="67"/>
    </location>
</feature>
<sequence>MGRRMKRLASEAAKFLTVGGLATAVALVGFNLLVHGWFGSADGPMHEWPLSAYVIANTVGMLVSYRGSRSWAFRHREVVGPTGGRVSYFVINTLSMGIPVLCLATSRYVLDLDSGLADNISANVIGLALGTAARFWAFRKFVFLRPEKARAREMAS</sequence>
<evidence type="ECO:0000256" key="4">
    <source>
        <dbReference type="ARBA" id="ARBA00022989"/>
    </source>
</evidence>
<organism evidence="8 9">
    <name type="scientific">Nocardioides jiangsuensis</name>
    <dbReference type="NCBI Taxonomy" id="2866161"/>
    <lineage>
        <taxon>Bacteria</taxon>
        <taxon>Bacillati</taxon>
        <taxon>Actinomycetota</taxon>
        <taxon>Actinomycetes</taxon>
        <taxon>Propionibacteriales</taxon>
        <taxon>Nocardioidaceae</taxon>
        <taxon>Nocardioides</taxon>
    </lineage>
</organism>
<dbReference type="PANTHER" id="PTHR38459:SF1">
    <property type="entry name" value="PROPHAGE BACTOPRENOL-LINKED GLUCOSE TRANSLOCASE HOMOLOG"/>
    <property type="match status" value="1"/>
</dbReference>
<keyword evidence="3 6" id="KW-0812">Transmembrane</keyword>
<keyword evidence="4 6" id="KW-1133">Transmembrane helix</keyword>
<evidence type="ECO:0000259" key="7">
    <source>
        <dbReference type="Pfam" id="PF04138"/>
    </source>
</evidence>
<dbReference type="PANTHER" id="PTHR38459">
    <property type="entry name" value="PROPHAGE BACTOPRENOL-LINKED GLUCOSE TRANSLOCASE HOMOLOG"/>
    <property type="match status" value="1"/>
</dbReference>
<dbReference type="EMBL" id="JAIEZQ010000003">
    <property type="protein sequence ID" value="MBY9076412.1"/>
    <property type="molecule type" value="Genomic_DNA"/>
</dbReference>
<dbReference type="RefSeq" id="WP_221026218.1">
    <property type="nucleotide sequence ID" value="NZ_JAIEZQ010000003.1"/>
</dbReference>
<comment type="similarity">
    <text evidence="2">Belongs to the GtrA family.</text>
</comment>
<protein>
    <submittedName>
        <fullName evidence="8">GtrA family protein</fullName>
    </submittedName>
</protein>
<comment type="caution">
    <text evidence="8">The sequence shown here is derived from an EMBL/GenBank/DDBJ whole genome shotgun (WGS) entry which is preliminary data.</text>
</comment>
<evidence type="ECO:0000256" key="1">
    <source>
        <dbReference type="ARBA" id="ARBA00004141"/>
    </source>
</evidence>
<feature type="transmembrane region" description="Helical" evidence="6">
    <location>
        <begin position="120"/>
        <end position="138"/>
    </location>
</feature>
<keyword evidence="9" id="KW-1185">Reference proteome</keyword>
<evidence type="ECO:0000313" key="8">
    <source>
        <dbReference type="EMBL" id="MBY9076412.1"/>
    </source>
</evidence>
<evidence type="ECO:0000256" key="2">
    <source>
        <dbReference type="ARBA" id="ARBA00009399"/>
    </source>
</evidence>
<feature type="transmembrane region" description="Helical" evidence="6">
    <location>
        <begin position="88"/>
        <end position="108"/>
    </location>
</feature>
<proteinExistence type="inferred from homology"/>
<evidence type="ECO:0000256" key="5">
    <source>
        <dbReference type="ARBA" id="ARBA00023136"/>
    </source>
</evidence>
<dbReference type="InterPro" id="IPR007267">
    <property type="entry name" value="GtrA_DPMS_TM"/>
</dbReference>
<reference evidence="8 9" key="1">
    <citation type="submission" date="2021-08" db="EMBL/GenBank/DDBJ databases">
        <title>Nocardioides bacterium WL0053 sp. nov., isolated from the sediment.</title>
        <authorList>
            <person name="Wang L."/>
            <person name="Zhang D."/>
            <person name="Zhang A."/>
        </authorList>
    </citation>
    <scope>NUCLEOTIDE SEQUENCE [LARGE SCALE GENOMIC DNA]</scope>
    <source>
        <strain evidence="8 9">WL0053</strain>
    </source>
</reference>
<gene>
    <name evidence="8" type="ORF">K1X13_16380</name>
</gene>
<keyword evidence="5 6" id="KW-0472">Membrane</keyword>
<dbReference type="Proteomes" id="UP000754710">
    <property type="component" value="Unassembled WGS sequence"/>
</dbReference>
<name>A0ABS7RN00_9ACTN</name>
<comment type="subcellular location">
    <subcellularLocation>
        <location evidence="1">Membrane</location>
        <topology evidence="1">Multi-pass membrane protein</topology>
    </subcellularLocation>
</comment>
<dbReference type="Pfam" id="PF04138">
    <property type="entry name" value="GtrA_DPMS_TM"/>
    <property type="match status" value="1"/>
</dbReference>
<evidence type="ECO:0000256" key="3">
    <source>
        <dbReference type="ARBA" id="ARBA00022692"/>
    </source>
</evidence>
<evidence type="ECO:0000256" key="6">
    <source>
        <dbReference type="SAM" id="Phobius"/>
    </source>
</evidence>
<accession>A0ABS7RN00</accession>
<feature type="transmembrane region" description="Helical" evidence="6">
    <location>
        <begin position="12"/>
        <end position="38"/>
    </location>
</feature>
<evidence type="ECO:0000313" key="9">
    <source>
        <dbReference type="Proteomes" id="UP000754710"/>
    </source>
</evidence>